<gene>
    <name evidence="1" type="ORF">GCM10008119_09710</name>
</gene>
<dbReference type="InterPro" id="IPR036116">
    <property type="entry name" value="FN3_sf"/>
</dbReference>
<evidence type="ECO:0000313" key="1">
    <source>
        <dbReference type="EMBL" id="GGI23848.1"/>
    </source>
</evidence>
<reference evidence="2" key="1">
    <citation type="journal article" date="2019" name="Int. J. Syst. Evol. Microbiol.">
        <title>The Global Catalogue of Microorganisms (GCM) 10K type strain sequencing project: providing services to taxonomists for standard genome sequencing and annotation.</title>
        <authorList>
            <consortium name="The Broad Institute Genomics Platform"/>
            <consortium name="The Broad Institute Genome Sequencing Center for Infectious Disease"/>
            <person name="Wu L."/>
            <person name="Ma J."/>
        </authorList>
    </citation>
    <scope>NUCLEOTIDE SEQUENCE [LARGE SCALE GENOMIC DNA]</scope>
    <source>
        <strain evidence="2">CCM 8939</strain>
    </source>
</reference>
<sequence length="705" mass="78473">MVSDNDHFKTMKYFLILLSMLCFSKAAESQTKTTKPVDERIKSDLILKAKGYNDKIVLRWGINNSIAWPFLQQAGVWIDRAVLDENNKLTDQQWIRVNKTPVKPWSAAEFQKPGVLNMSDKYMMMAAQALYGNMGVSVKSDTDLDSIRLASMVYNNNFTMAMLAADLSPSAATAMGFRYEDPIKVKPKYKYTYRVYPAASHPAFSVDTAYYIYAGYLKDEVYAPRSVQARGKDQAIEIYWPKKDLYNNYTSYNIERSIDGKSFRRLNKLPLAYSKSDTTTKDFVFSDSVANYKKWFYRVNGIDAFGDTSYYCPTVSATAMNQDAPPAGHLTAQTVANGSVILQWSQAEIKGRPLKGFVIRRGRNREVLDEAAHKEILPNGTTTFTDKPGKLEGGVYYQLISIDTAGNYAFSNIPFVFASDSIPPKAPLGLKGIVDRSGKVKVSWNLDYTDNVYAYRIFVSNNPTSTFSPVTADLVRDTTFTDSISFTLLNRKLYYKVVALDGNNNHSNFSEVLELIRPKKNPSPAPVISGFNVTKKAINFTFGFPPDDEIMGVQILRRLSGDTTWKPLAKLGKLATSYSDSTAVAGTNYEYGIQTIDVFQMSSLTSFPLSASARAVDHQSAVSALTAKQDDKKGIRLNWTLTGDKPVFYIVYKDGGKGLVQYKSADAATLFFVDNQTAVAGSKYGVQAVYPDQSKSGIAMVTVQP</sequence>
<proteinExistence type="predicted"/>
<accession>A0ABQ2BE36</accession>
<evidence type="ECO:0008006" key="3">
    <source>
        <dbReference type="Google" id="ProtNLM"/>
    </source>
</evidence>
<protein>
    <recommendedName>
        <fullName evidence="3">Fibronectin type 3 domain-containing protein</fullName>
    </recommendedName>
</protein>
<dbReference type="EMBL" id="BMDJ01000002">
    <property type="protein sequence ID" value="GGI23848.1"/>
    <property type="molecule type" value="Genomic_DNA"/>
</dbReference>
<dbReference type="Gene3D" id="2.60.40.10">
    <property type="entry name" value="Immunoglobulins"/>
    <property type="match status" value="4"/>
</dbReference>
<dbReference type="InterPro" id="IPR013783">
    <property type="entry name" value="Ig-like_fold"/>
</dbReference>
<dbReference type="Proteomes" id="UP000645390">
    <property type="component" value="Unassembled WGS sequence"/>
</dbReference>
<dbReference type="SUPFAM" id="SSF49265">
    <property type="entry name" value="Fibronectin type III"/>
    <property type="match status" value="1"/>
</dbReference>
<keyword evidence="2" id="KW-1185">Reference proteome</keyword>
<organism evidence="1 2">
    <name type="scientific">Pedobacter mendelii</name>
    <dbReference type="NCBI Taxonomy" id="1908240"/>
    <lineage>
        <taxon>Bacteria</taxon>
        <taxon>Pseudomonadati</taxon>
        <taxon>Bacteroidota</taxon>
        <taxon>Sphingobacteriia</taxon>
        <taxon>Sphingobacteriales</taxon>
        <taxon>Sphingobacteriaceae</taxon>
        <taxon>Pedobacter</taxon>
    </lineage>
</organism>
<name>A0ABQ2BE36_9SPHI</name>
<comment type="caution">
    <text evidence="1">The sequence shown here is derived from an EMBL/GenBank/DDBJ whole genome shotgun (WGS) entry which is preliminary data.</text>
</comment>
<evidence type="ECO:0000313" key="2">
    <source>
        <dbReference type="Proteomes" id="UP000645390"/>
    </source>
</evidence>